<protein>
    <recommendedName>
        <fullName evidence="2">Core Histone H2A/H2B/H3 domain-containing protein</fullName>
    </recommendedName>
</protein>
<dbReference type="GO" id="GO:0000786">
    <property type="term" value="C:nucleosome"/>
    <property type="evidence" value="ECO:0007669"/>
    <property type="project" value="InterPro"/>
</dbReference>
<dbReference type="SUPFAM" id="SSF47113">
    <property type="entry name" value="Histone-fold"/>
    <property type="match status" value="1"/>
</dbReference>
<dbReference type="PRINTS" id="PR00621">
    <property type="entry name" value="HISTONEH2B"/>
</dbReference>
<dbReference type="GO" id="GO:0046982">
    <property type="term" value="F:protein heterodimerization activity"/>
    <property type="evidence" value="ECO:0007669"/>
    <property type="project" value="InterPro"/>
</dbReference>
<feature type="domain" description="Core Histone H2A/H2B/H3" evidence="2">
    <location>
        <begin position="17"/>
        <end position="92"/>
    </location>
</feature>
<dbReference type="GO" id="GO:0003677">
    <property type="term" value="F:DNA binding"/>
    <property type="evidence" value="ECO:0007669"/>
    <property type="project" value="InterPro"/>
</dbReference>
<dbReference type="InterPro" id="IPR000558">
    <property type="entry name" value="Histone_H2B"/>
</dbReference>
<gene>
    <name evidence="3" type="primary">ABSGL_09603.1 scaffold 11483</name>
</gene>
<dbReference type="EMBL" id="LT554264">
    <property type="protein sequence ID" value="SAM03757.1"/>
    <property type="molecule type" value="Genomic_DNA"/>
</dbReference>
<comment type="similarity">
    <text evidence="1">Belongs to the histone H2B family.</text>
</comment>
<accession>A0A168Q762</accession>
<keyword evidence="4" id="KW-1185">Reference proteome</keyword>
<dbReference type="GO" id="GO:0030527">
    <property type="term" value="F:structural constituent of chromatin"/>
    <property type="evidence" value="ECO:0007669"/>
    <property type="project" value="InterPro"/>
</dbReference>
<organism evidence="3">
    <name type="scientific">Absidia glauca</name>
    <name type="common">Pin mould</name>
    <dbReference type="NCBI Taxonomy" id="4829"/>
    <lineage>
        <taxon>Eukaryota</taxon>
        <taxon>Fungi</taxon>
        <taxon>Fungi incertae sedis</taxon>
        <taxon>Mucoromycota</taxon>
        <taxon>Mucoromycotina</taxon>
        <taxon>Mucoromycetes</taxon>
        <taxon>Mucorales</taxon>
        <taxon>Cunninghamellaceae</taxon>
        <taxon>Absidia</taxon>
    </lineage>
</organism>
<dbReference type="OrthoDB" id="9448092at2759"/>
<dbReference type="InterPro" id="IPR007125">
    <property type="entry name" value="H2A/H2B/H3"/>
</dbReference>
<dbReference type="Proteomes" id="UP000078561">
    <property type="component" value="Unassembled WGS sequence"/>
</dbReference>
<dbReference type="SMART" id="SM00427">
    <property type="entry name" value="H2B"/>
    <property type="match status" value="1"/>
</dbReference>
<evidence type="ECO:0000259" key="2">
    <source>
        <dbReference type="Pfam" id="PF00125"/>
    </source>
</evidence>
<dbReference type="Pfam" id="PF00125">
    <property type="entry name" value="Histone"/>
    <property type="match status" value="1"/>
</dbReference>
<dbReference type="CDD" id="cd22910">
    <property type="entry name" value="HFD_H2B"/>
    <property type="match status" value="1"/>
</dbReference>
<reference evidence="3" key="1">
    <citation type="submission" date="2016-04" db="EMBL/GenBank/DDBJ databases">
        <authorList>
            <person name="Evans L.H."/>
            <person name="Alamgir A."/>
            <person name="Owens N."/>
            <person name="Weber N.D."/>
            <person name="Virtaneva K."/>
            <person name="Barbian K."/>
            <person name="Babar A."/>
            <person name="Rosenke K."/>
        </authorList>
    </citation>
    <scope>NUCLEOTIDE SEQUENCE [LARGE SCALE GENOMIC DNA]</scope>
    <source>
        <strain evidence="3">CBS 101.48</strain>
    </source>
</reference>
<evidence type="ECO:0000256" key="1">
    <source>
        <dbReference type="ARBA" id="ARBA00006846"/>
    </source>
</evidence>
<sequence length="127" mass="14547">MNPSSSQHPPANRRRRSNIPTAVIRRVTTFNRYIRIVQKQVHPHCRIASATLTSMNAIVNTLFDRIGMEATDLARKEKRSTLLCRDVAYACRFLFPESVFSSIDKFGNENISKYEATFQPDTDETLP</sequence>
<dbReference type="InterPro" id="IPR009072">
    <property type="entry name" value="Histone-fold"/>
</dbReference>
<evidence type="ECO:0000313" key="3">
    <source>
        <dbReference type="EMBL" id="SAM03757.1"/>
    </source>
</evidence>
<dbReference type="PANTHER" id="PTHR23428">
    <property type="entry name" value="HISTONE H2B"/>
    <property type="match status" value="1"/>
</dbReference>
<dbReference type="STRING" id="4829.A0A168Q762"/>
<name>A0A168Q762_ABSGL</name>
<dbReference type="AlphaFoldDB" id="A0A168Q762"/>
<evidence type="ECO:0000313" key="4">
    <source>
        <dbReference type="Proteomes" id="UP000078561"/>
    </source>
</evidence>
<proteinExistence type="inferred from homology"/>
<dbReference type="InParanoid" id="A0A168Q762"/>
<dbReference type="Gene3D" id="1.10.20.10">
    <property type="entry name" value="Histone, subunit A"/>
    <property type="match status" value="1"/>
</dbReference>